<dbReference type="GeneID" id="101853438"/>
<dbReference type="Gene3D" id="1.25.40.20">
    <property type="entry name" value="Ankyrin repeat-containing domain"/>
    <property type="match status" value="3"/>
</dbReference>
<keyword evidence="4" id="KW-1185">Reference proteome</keyword>
<keyword evidence="2 3" id="KW-0040">ANK repeat</keyword>
<dbReference type="Pfam" id="PF12796">
    <property type="entry name" value="Ank_2"/>
    <property type="match status" value="1"/>
</dbReference>
<gene>
    <name evidence="5" type="primary">LOC101853438</name>
</gene>
<dbReference type="SMART" id="SM00248">
    <property type="entry name" value="ANK"/>
    <property type="match status" value="9"/>
</dbReference>
<dbReference type="PANTHER" id="PTHR24123">
    <property type="entry name" value="ANKYRIN REPEAT-CONTAINING"/>
    <property type="match status" value="1"/>
</dbReference>
<feature type="repeat" description="ANK" evidence="3">
    <location>
        <begin position="485"/>
        <end position="517"/>
    </location>
</feature>
<feature type="repeat" description="ANK" evidence="3">
    <location>
        <begin position="254"/>
        <end position="286"/>
    </location>
</feature>
<accession>A0ABM0JEA1</accession>
<reference evidence="5" key="1">
    <citation type="submission" date="2025-08" db="UniProtKB">
        <authorList>
            <consortium name="RefSeq"/>
        </authorList>
    </citation>
    <scope>IDENTIFICATION</scope>
</reference>
<name>A0ABM0JEA1_APLCA</name>
<feature type="repeat" description="ANK" evidence="3">
    <location>
        <begin position="344"/>
        <end position="370"/>
    </location>
</feature>
<evidence type="ECO:0000256" key="1">
    <source>
        <dbReference type="ARBA" id="ARBA00022737"/>
    </source>
</evidence>
<proteinExistence type="predicted"/>
<dbReference type="Pfam" id="PF13606">
    <property type="entry name" value="Ank_3"/>
    <property type="match status" value="1"/>
</dbReference>
<dbReference type="InterPro" id="IPR002110">
    <property type="entry name" value="Ankyrin_rpt"/>
</dbReference>
<keyword evidence="1" id="KW-0677">Repeat</keyword>
<dbReference type="InterPro" id="IPR051165">
    <property type="entry name" value="Multifunctional_ANK_Repeat"/>
</dbReference>
<evidence type="ECO:0000313" key="5">
    <source>
        <dbReference type="RefSeq" id="XP_005091728.1"/>
    </source>
</evidence>
<dbReference type="SUPFAM" id="SSF48403">
    <property type="entry name" value="Ankyrin repeat"/>
    <property type="match status" value="1"/>
</dbReference>
<evidence type="ECO:0000313" key="4">
    <source>
        <dbReference type="Proteomes" id="UP000694888"/>
    </source>
</evidence>
<dbReference type="Pfam" id="PF00023">
    <property type="entry name" value="Ank"/>
    <property type="match status" value="1"/>
</dbReference>
<dbReference type="PROSITE" id="PS50088">
    <property type="entry name" value="ANK_REPEAT"/>
    <property type="match status" value="3"/>
</dbReference>
<dbReference type="RefSeq" id="XP_005091728.1">
    <property type="nucleotide sequence ID" value="XM_005091671.3"/>
</dbReference>
<protein>
    <submittedName>
        <fullName evidence="5">Ankyrin-1</fullName>
    </submittedName>
</protein>
<evidence type="ECO:0000256" key="2">
    <source>
        <dbReference type="ARBA" id="ARBA00023043"/>
    </source>
</evidence>
<dbReference type="PROSITE" id="PS50297">
    <property type="entry name" value="ANK_REP_REGION"/>
    <property type="match status" value="3"/>
</dbReference>
<evidence type="ECO:0000256" key="3">
    <source>
        <dbReference type="PROSITE-ProRule" id="PRU00023"/>
    </source>
</evidence>
<dbReference type="PANTHER" id="PTHR24123:SF33">
    <property type="entry name" value="PROTEIN HOS4"/>
    <property type="match status" value="1"/>
</dbReference>
<dbReference type="InterPro" id="IPR036770">
    <property type="entry name" value="Ankyrin_rpt-contain_sf"/>
</dbReference>
<organism evidence="4 5">
    <name type="scientific">Aplysia californica</name>
    <name type="common">California sea hare</name>
    <dbReference type="NCBI Taxonomy" id="6500"/>
    <lineage>
        <taxon>Eukaryota</taxon>
        <taxon>Metazoa</taxon>
        <taxon>Spiralia</taxon>
        <taxon>Lophotrochozoa</taxon>
        <taxon>Mollusca</taxon>
        <taxon>Gastropoda</taxon>
        <taxon>Heterobranchia</taxon>
        <taxon>Euthyneura</taxon>
        <taxon>Tectipleura</taxon>
        <taxon>Aplysiida</taxon>
        <taxon>Aplysioidea</taxon>
        <taxon>Aplysiidae</taxon>
        <taxon>Aplysia</taxon>
    </lineage>
</organism>
<sequence>MNQQVDEAVPTVSELQDQLRQAIDGRHMVEGKQYIDALSGQDTDAQRPSSLNRYVHSHQPATPFLHAIARGNPELALYLLEKGCNPFADTDSGKEGSLKFPEVRRSKTLFKLFEKAGFQKVFCTVLEKAEELIVNKNGDSALHIIVKKKLIVLFEVALRSKWLARMMKHYNNQGYLPLHIAASSNFVEFFQVFSQQCCPISLLRSNLSADCDSSLFSEDHSDCKDIQNGTSCYLRDNVLEASKNLKVNTALKYAKCTALHLAAREKSLVIVKILLQLGANANCLDECGRTALIECLDHRGEKNITSSLNTALYEVCRTLLESGANANVRSHIRFSERRSMSIDDILTPLHLAARIGLKNVVELLLENGSNPCQFSGDTGKIPAQFALEQGHNEAALTLLRSRLYPDGFLAQHADYAFNSLLHSADKCNPEVTQLLVQLQCPLDRPNVNHLRPLDKAISSKNISFVQLLLDTQPSIVNVQLYQDPKAYPPLHLAASSGDVTLCRLILSYGADIYTRAYGKHPAYRKALRFNRHEVAVFLCEQMSRPFPPQVQEDLKDHLDQLETPLSQRLKHRLESVPSLVALSLDAIRQVFIKKYLCFKYMDHLPLPASLIRALKYQNIDCSG</sequence>
<dbReference type="Proteomes" id="UP000694888">
    <property type="component" value="Unplaced"/>
</dbReference>